<dbReference type="EMBL" id="MHLW01000031">
    <property type="protein sequence ID" value="OGZ17587.1"/>
    <property type="molecule type" value="Genomic_DNA"/>
</dbReference>
<organism evidence="2 3">
    <name type="scientific">Candidatus Nealsonbacteria bacterium RBG_13_37_56</name>
    <dbReference type="NCBI Taxonomy" id="1801661"/>
    <lineage>
        <taxon>Bacteria</taxon>
        <taxon>Candidatus Nealsoniibacteriota</taxon>
    </lineage>
</organism>
<reference evidence="2 3" key="1">
    <citation type="journal article" date="2016" name="Nat. Commun.">
        <title>Thousands of microbial genomes shed light on interconnected biogeochemical processes in an aquifer system.</title>
        <authorList>
            <person name="Anantharaman K."/>
            <person name="Brown C.T."/>
            <person name="Hug L.A."/>
            <person name="Sharon I."/>
            <person name="Castelle C.J."/>
            <person name="Probst A.J."/>
            <person name="Thomas B.C."/>
            <person name="Singh A."/>
            <person name="Wilkins M.J."/>
            <person name="Karaoz U."/>
            <person name="Brodie E.L."/>
            <person name="Williams K.H."/>
            <person name="Hubbard S.S."/>
            <person name="Banfield J.F."/>
        </authorList>
    </citation>
    <scope>NUCLEOTIDE SEQUENCE [LARGE SCALE GENOMIC DNA]</scope>
</reference>
<dbReference type="Proteomes" id="UP000178893">
    <property type="component" value="Unassembled WGS sequence"/>
</dbReference>
<keyword evidence="1" id="KW-1133">Transmembrane helix</keyword>
<gene>
    <name evidence="2" type="ORF">A2V72_02300</name>
</gene>
<name>A0A1G2DVI4_9BACT</name>
<comment type="caution">
    <text evidence="2">The sequence shown here is derived from an EMBL/GenBank/DDBJ whole genome shotgun (WGS) entry which is preliminary data.</text>
</comment>
<dbReference type="AlphaFoldDB" id="A0A1G2DVI4"/>
<sequence length="67" mass="7812">MKVFIIIIFLMVLILYLYLCCKYLYNHPICPKCEDGLSCERDKSGKIICQIHGDVTGRDLIKETEEE</sequence>
<accession>A0A1G2DVI4</accession>
<evidence type="ECO:0000313" key="2">
    <source>
        <dbReference type="EMBL" id="OGZ17587.1"/>
    </source>
</evidence>
<evidence type="ECO:0000256" key="1">
    <source>
        <dbReference type="SAM" id="Phobius"/>
    </source>
</evidence>
<proteinExistence type="predicted"/>
<keyword evidence="1" id="KW-0472">Membrane</keyword>
<feature type="transmembrane region" description="Helical" evidence="1">
    <location>
        <begin position="6"/>
        <end position="25"/>
    </location>
</feature>
<protein>
    <submittedName>
        <fullName evidence="2">Uncharacterized protein</fullName>
    </submittedName>
</protein>
<keyword evidence="1" id="KW-0812">Transmembrane</keyword>
<evidence type="ECO:0000313" key="3">
    <source>
        <dbReference type="Proteomes" id="UP000178893"/>
    </source>
</evidence>